<keyword evidence="2" id="KW-1185">Reference proteome</keyword>
<dbReference type="AlphaFoldDB" id="A0A8C6WKI6"/>
<dbReference type="Proteomes" id="UP000694523">
    <property type="component" value="Unplaced"/>
</dbReference>
<organism evidence="1 2">
    <name type="scientific">Neogobius melanostomus</name>
    <name type="common">round goby</name>
    <dbReference type="NCBI Taxonomy" id="47308"/>
    <lineage>
        <taxon>Eukaryota</taxon>
        <taxon>Metazoa</taxon>
        <taxon>Chordata</taxon>
        <taxon>Craniata</taxon>
        <taxon>Vertebrata</taxon>
        <taxon>Euteleostomi</taxon>
        <taxon>Actinopterygii</taxon>
        <taxon>Neopterygii</taxon>
        <taxon>Teleostei</taxon>
        <taxon>Neoteleostei</taxon>
        <taxon>Acanthomorphata</taxon>
        <taxon>Gobiaria</taxon>
        <taxon>Gobiiformes</taxon>
        <taxon>Gobioidei</taxon>
        <taxon>Gobiidae</taxon>
        <taxon>Benthophilinae</taxon>
        <taxon>Neogobiini</taxon>
        <taxon>Neogobius</taxon>
    </lineage>
</organism>
<accession>A0A8C6WKI6</accession>
<protein>
    <submittedName>
        <fullName evidence="1">Uncharacterized protein</fullName>
    </submittedName>
</protein>
<proteinExistence type="predicted"/>
<reference evidence="1" key="1">
    <citation type="submission" date="2025-08" db="UniProtKB">
        <authorList>
            <consortium name="Ensembl"/>
        </authorList>
    </citation>
    <scope>IDENTIFICATION</scope>
</reference>
<sequence>LFIGYEKHLNFSWRNVARLERRCRCTWNMFQSIEYAGEQDQIKLHTFFSYGPFYTNHLISHLFRENDICRDTEWEMYFCYRNIDVPDTYAGPHLTFPLTFCGVSRLAEALSISIKQE</sequence>
<dbReference type="Ensembl" id="ENSNMLT00000015795.1">
    <property type="protein sequence ID" value="ENSNMLP00000014042.1"/>
    <property type="gene ID" value="ENSNMLG00000009395.1"/>
</dbReference>
<reference evidence="1" key="2">
    <citation type="submission" date="2025-09" db="UniProtKB">
        <authorList>
            <consortium name="Ensembl"/>
        </authorList>
    </citation>
    <scope>IDENTIFICATION</scope>
</reference>
<name>A0A8C6WKI6_9GOBI</name>
<evidence type="ECO:0000313" key="2">
    <source>
        <dbReference type="Proteomes" id="UP000694523"/>
    </source>
</evidence>
<evidence type="ECO:0000313" key="1">
    <source>
        <dbReference type="Ensembl" id="ENSNMLP00000014042.1"/>
    </source>
</evidence>